<dbReference type="AlphaFoldDB" id="A0AAN7TZ46"/>
<reference evidence="2 3" key="1">
    <citation type="submission" date="2023-11" db="EMBL/GenBank/DDBJ databases">
        <title>Dfirmibasis_genome.</title>
        <authorList>
            <person name="Edelbroek B."/>
            <person name="Kjellin J."/>
            <person name="Jerlstrom-Hultqvist J."/>
            <person name="Soderbom F."/>
        </authorList>
    </citation>
    <scope>NUCLEOTIDE SEQUENCE [LARGE SCALE GENOMIC DNA]</scope>
    <source>
        <strain evidence="2 3">TNS-C-14</strain>
    </source>
</reference>
<dbReference type="Proteomes" id="UP001344447">
    <property type="component" value="Unassembled WGS sequence"/>
</dbReference>
<gene>
    <name evidence="2" type="ORF">RB653_004139</name>
</gene>
<feature type="region of interest" description="Disordered" evidence="1">
    <location>
        <begin position="55"/>
        <end position="79"/>
    </location>
</feature>
<organism evidence="2 3">
    <name type="scientific">Dictyostelium firmibasis</name>
    <dbReference type="NCBI Taxonomy" id="79012"/>
    <lineage>
        <taxon>Eukaryota</taxon>
        <taxon>Amoebozoa</taxon>
        <taxon>Evosea</taxon>
        <taxon>Eumycetozoa</taxon>
        <taxon>Dictyostelia</taxon>
        <taxon>Dictyosteliales</taxon>
        <taxon>Dictyosteliaceae</taxon>
        <taxon>Dictyostelium</taxon>
    </lineage>
</organism>
<evidence type="ECO:0000256" key="1">
    <source>
        <dbReference type="SAM" id="MobiDB-lite"/>
    </source>
</evidence>
<evidence type="ECO:0000313" key="3">
    <source>
        <dbReference type="Proteomes" id="UP001344447"/>
    </source>
</evidence>
<name>A0AAN7TZ46_9MYCE</name>
<sequence length="348" mass="40580">MIRQIYSKKTLPIIKYYRICSFSTSFSGRINGGNIKNNNNNDNIKIKNETLSEITTDNNNNNNNNNNNSNNNNNNNFLKNKLENSEKDNFDIENKNDKNDKEIKINKKSDGVKNEILSMFEEDLYENKNQRESILKSSEFPGKLSKDWGESVLNFSPYISMIGTNSKIAMISNPLEKYLLQKPQEYRYNYLLDCDDWIDKNIIEQDVQLQFINFFKVLNQRNQVELKEITSDWLFRILSTCSTHLSEYDQLNVNYHFNVTNIISSQRGCVQRSSNNKLHITFHFIFNGDLGVNQHITTVTNNFKCSVMFESVIPKSHKSTDFRWKLSFLDPSVISMISVESLVSLFLK</sequence>
<proteinExistence type="predicted"/>
<keyword evidence="3" id="KW-1185">Reference proteome</keyword>
<comment type="caution">
    <text evidence="2">The sequence shown here is derived from an EMBL/GenBank/DDBJ whole genome shotgun (WGS) entry which is preliminary data.</text>
</comment>
<protein>
    <submittedName>
        <fullName evidence="2">Uncharacterized protein</fullName>
    </submittedName>
</protein>
<evidence type="ECO:0000313" key="2">
    <source>
        <dbReference type="EMBL" id="KAK5582554.1"/>
    </source>
</evidence>
<dbReference type="EMBL" id="JAVFKY010000001">
    <property type="protein sequence ID" value="KAK5582554.1"/>
    <property type="molecule type" value="Genomic_DNA"/>
</dbReference>
<feature type="compositionally biased region" description="Low complexity" evidence="1">
    <location>
        <begin position="58"/>
        <end position="76"/>
    </location>
</feature>
<accession>A0AAN7TZ46</accession>